<evidence type="ECO:0000256" key="1">
    <source>
        <dbReference type="SAM" id="MobiDB-lite"/>
    </source>
</evidence>
<dbReference type="AlphaFoldDB" id="A0AAD7A3B6"/>
<accession>A0AAD7A3B6</accession>
<feature type="region of interest" description="Disordered" evidence="1">
    <location>
        <begin position="69"/>
        <end position="178"/>
    </location>
</feature>
<feature type="region of interest" description="Disordered" evidence="1">
    <location>
        <begin position="1"/>
        <end position="33"/>
    </location>
</feature>
<feature type="compositionally biased region" description="Basic and acidic residues" evidence="1">
    <location>
        <begin position="159"/>
        <end position="169"/>
    </location>
</feature>
<proteinExistence type="predicted"/>
<evidence type="ECO:0000313" key="3">
    <source>
        <dbReference type="Proteomes" id="UP001218218"/>
    </source>
</evidence>
<feature type="compositionally biased region" description="Basic and acidic residues" evidence="1">
    <location>
        <begin position="83"/>
        <end position="130"/>
    </location>
</feature>
<reference evidence="2" key="1">
    <citation type="submission" date="2023-03" db="EMBL/GenBank/DDBJ databases">
        <title>Massive genome expansion in bonnet fungi (Mycena s.s.) driven by repeated elements and novel gene families across ecological guilds.</title>
        <authorList>
            <consortium name="Lawrence Berkeley National Laboratory"/>
            <person name="Harder C.B."/>
            <person name="Miyauchi S."/>
            <person name="Viragh M."/>
            <person name="Kuo A."/>
            <person name="Thoen E."/>
            <person name="Andreopoulos B."/>
            <person name="Lu D."/>
            <person name="Skrede I."/>
            <person name="Drula E."/>
            <person name="Henrissat B."/>
            <person name="Morin E."/>
            <person name="Kohler A."/>
            <person name="Barry K."/>
            <person name="LaButti K."/>
            <person name="Morin E."/>
            <person name="Salamov A."/>
            <person name="Lipzen A."/>
            <person name="Mereny Z."/>
            <person name="Hegedus B."/>
            <person name="Baldrian P."/>
            <person name="Stursova M."/>
            <person name="Weitz H."/>
            <person name="Taylor A."/>
            <person name="Grigoriev I.V."/>
            <person name="Nagy L.G."/>
            <person name="Martin F."/>
            <person name="Kauserud H."/>
        </authorList>
    </citation>
    <scope>NUCLEOTIDE SEQUENCE</scope>
    <source>
        <strain evidence="2">CBHHK002</strain>
    </source>
</reference>
<dbReference type="EMBL" id="JARIHO010000017">
    <property type="protein sequence ID" value="KAJ7348675.1"/>
    <property type="molecule type" value="Genomic_DNA"/>
</dbReference>
<evidence type="ECO:0000313" key="2">
    <source>
        <dbReference type="EMBL" id="KAJ7348675.1"/>
    </source>
</evidence>
<sequence>MEEAQEVRRGREGAATRGKGRDGGRDAERRRVRGVVVGREGRGNEEAVVDGGEAEAERMLWRGREERHTWQGGVEAGKGSRCSKVETARGREKRRDAKPCGRLRCKEGMRDSGGRYGEETQKREGDTEAGRRHRSGKWRQHRGAVTSPQGQRATGVREAGGERRVRGESRGGAGRRGCTRRAAWGEGWRVRRGRPWCEAKGRRVRVDSAVVTWHETATATTAATSKAARGDCAVATDWRGRDERGNDEAASGWPGSIAAEVSSG</sequence>
<name>A0AAD7A3B6_9AGAR</name>
<feature type="compositionally biased region" description="Basic and acidic residues" evidence="1">
    <location>
        <begin position="1"/>
        <end position="29"/>
    </location>
</feature>
<gene>
    <name evidence="2" type="ORF">DFH08DRAFT_808404</name>
</gene>
<organism evidence="2 3">
    <name type="scientific">Mycena albidolilacea</name>
    <dbReference type="NCBI Taxonomy" id="1033008"/>
    <lineage>
        <taxon>Eukaryota</taxon>
        <taxon>Fungi</taxon>
        <taxon>Dikarya</taxon>
        <taxon>Basidiomycota</taxon>
        <taxon>Agaricomycotina</taxon>
        <taxon>Agaricomycetes</taxon>
        <taxon>Agaricomycetidae</taxon>
        <taxon>Agaricales</taxon>
        <taxon>Marasmiineae</taxon>
        <taxon>Mycenaceae</taxon>
        <taxon>Mycena</taxon>
    </lineage>
</organism>
<dbReference type="Proteomes" id="UP001218218">
    <property type="component" value="Unassembled WGS sequence"/>
</dbReference>
<feature type="region of interest" description="Disordered" evidence="1">
    <location>
        <begin position="239"/>
        <end position="264"/>
    </location>
</feature>
<protein>
    <submittedName>
        <fullName evidence="2">Uncharacterized protein</fullName>
    </submittedName>
</protein>
<keyword evidence="3" id="KW-1185">Reference proteome</keyword>
<feature type="compositionally biased region" description="Basic residues" evidence="1">
    <location>
        <begin position="131"/>
        <end position="142"/>
    </location>
</feature>
<comment type="caution">
    <text evidence="2">The sequence shown here is derived from an EMBL/GenBank/DDBJ whole genome shotgun (WGS) entry which is preliminary data.</text>
</comment>